<keyword evidence="2" id="KW-1185">Reference proteome</keyword>
<evidence type="ECO:0000313" key="2">
    <source>
        <dbReference type="Proteomes" id="UP001164539"/>
    </source>
</evidence>
<name>A0ACC1XUN7_MELAZ</name>
<organism evidence="1 2">
    <name type="scientific">Melia azedarach</name>
    <name type="common">Chinaberry tree</name>
    <dbReference type="NCBI Taxonomy" id="155640"/>
    <lineage>
        <taxon>Eukaryota</taxon>
        <taxon>Viridiplantae</taxon>
        <taxon>Streptophyta</taxon>
        <taxon>Embryophyta</taxon>
        <taxon>Tracheophyta</taxon>
        <taxon>Spermatophyta</taxon>
        <taxon>Magnoliopsida</taxon>
        <taxon>eudicotyledons</taxon>
        <taxon>Gunneridae</taxon>
        <taxon>Pentapetalae</taxon>
        <taxon>rosids</taxon>
        <taxon>malvids</taxon>
        <taxon>Sapindales</taxon>
        <taxon>Meliaceae</taxon>
        <taxon>Melia</taxon>
    </lineage>
</organism>
<protein>
    <submittedName>
        <fullName evidence="1">Heat stress transcription factor</fullName>
    </submittedName>
</protein>
<comment type="caution">
    <text evidence="1">The sequence shown here is derived from an EMBL/GenBank/DDBJ whole genome shotgun (WGS) entry which is preliminary data.</text>
</comment>
<evidence type="ECO:0000313" key="1">
    <source>
        <dbReference type="EMBL" id="KAJ4714886.1"/>
    </source>
</evidence>
<accession>A0ACC1XUN7</accession>
<proteinExistence type="predicted"/>
<reference evidence="1 2" key="1">
    <citation type="journal article" date="2023" name="Science">
        <title>Complex scaffold remodeling in plant triterpene biosynthesis.</title>
        <authorList>
            <person name="De La Pena R."/>
            <person name="Hodgson H."/>
            <person name="Liu J.C."/>
            <person name="Stephenson M.J."/>
            <person name="Martin A.C."/>
            <person name="Owen C."/>
            <person name="Harkess A."/>
            <person name="Leebens-Mack J."/>
            <person name="Jimenez L.E."/>
            <person name="Osbourn A."/>
            <person name="Sattely E.S."/>
        </authorList>
    </citation>
    <scope>NUCLEOTIDE SEQUENCE [LARGE SCALE GENOMIC DNA]</scope>
    <source>
        <strain evidence="2">cv. JPN11</strain>
        <tissue evidence="1">Leaf</tissue>
    </source>
</reference>
<sequence length="273" mass="30190">MTQRTVPAPFLMKTYHLVDDPNTDDVISWNESGTTFVVWKTADFAKDLLPNYFKHNNFSSFVRQLNTYGFRKIVADKWEFANENFRRGQKELLTEIHRRKTVTPSGTPATAKAKATSPSNSGEDMGSTSTSSPDSKNQGSVETAKFADLSDENAKLKRDNEMLSSELAQAKKQCDELLAFLTDYVKVGPEQINRIMRQGSCGSSCDGLVGDDHGHGNEKGGGDGGELKLFGVWLKGEQKKRAREESVACGGSHHELKNVDFRGPLMKSSKVCN</sequence>
<gene>
    <name evidence="1" type="ORF">OWV82_013303</name>
</gene>
<dbReference type="Proteomes" id="UP001164539">
    <property type="component" value="Chromosome 7"/>
</dbReference>
<dbReference type="EMBL" id="CM051400">
    <property type="protein sequence ID" value="KAJ4714886.1"/>
    <property type="molecule type" value="Genomic_DNA"/>
</dbReference>